<name>X1EAN6_9ZZZZ</name>
<evidence type="ECO:0000313" key="1">
    <source>
        <dbReference type="EMBL" id="GAH05733.1"/>
    </source>
</evidence>
<dbReference type="AlphaFoldDB" id="X1EAN6"/>
<proteinExistence type="predicted"/>
<protein>
    <submittedName>
        <fullName evidence="1">Uncharacterized protein</fullName>
    </submittedName>
</protein>
<accession>X1EAN6</accession>
<organism evidence="1">
    <name type="scientific">marine sediment metagenome</name>
    <dbReference type="NCBI Taxonomy" id="412755"/>
    <lineage>
        <taxon>unclassified sequences</taxon>
        <taxon>metagenomes</taxon>
        <taxon>ecological metagenomes</taxon>
    </lineage>
</organism>
<gene>
    <name evidence="1" type="ORF">S01H4_63790</name>
</gene>
<feature type="non-terminal residue" evidence="1">
    <location>
        <position position="1"/>
    </location>
</feature>
<comment type="caution">
    <text evidence="1">The sequence shown here is derived from an EMBL/GenBank/DDBJ whole genome shotgun (WGS) entry which is preliminary data.</text>
</comment>
<sequence length="131" mass="14170">HPPHPQPPQQDLIDFLYALEKAEAEAEANRLAIIARAGQGGAPHSKTTTRTLPNGETEVTVVEETLKPEWQAAAWFLERRLPGRYARRVEVTGAGGSALVPAAEAARGLADQIREFQAVRVVGEVVDVVDV</sequence>
<dbReference type="EMBL" id="BART01038477">
    <property type="protein sequence ID" value="GAH05733.1"/>
    <property type="molecule type" value="Genomic_DNA"/>
</dbReference>
<feature type="non-terminal residue" evidence="1">
    <location>
        <position position="131"/>
    </location>
</feature>
<reference evidence="1" key="1">
    <citation type="journal article" date="2014" name="Front. Microbiol.">
        <title>High frequency of phylogenetically diverse reductive dehalogenase-homologous genes in deep subseafloor sedimentary metagenomes.</title>
        <authorList>
            <person name="Kawai M."/>
            <person name="Futagami T."/>
            <person name="Toyoda A."/>
            <person name="Takaki Y."/>
            <person name="Nishi S."/>
            <person name="Hori S."/>
            <person name="Arai W."/>
            <person name="Tsubouchi T."/>
            <person name="Morono Y."/>
            <person name="Uchiyama I."/>
            <person name="Ito T."/>
            <person name="Fujiyama A."/>
            <person name="Inagaki F."/>
            <person name="Takami H."/>
        </authorList>
    </citation>
    <scope>NUCLEOTIDE SEQUENCE</scope>
    <source>
        <strain evidence="1">Expedition CK06-06</strain>
    </source>
</reference>